<keyword evidence="2" id="KW-0472">Membrane</keyword>
<keyword evidence="2" id="KW-0812">Transmembrane</keyword>
<evidence type="ECO:0000256" key="1">
    <source>
        <dbReference type="ARBA" id="ARBA00022801"/>
    </source>
</evidence>
<evidence type="ECO:0000256" key="2">
    <source>
        <dbReference type="SAM" id="Phobius"/>
    </source>
</evidence>
<keyword evidence="1" id="KW-0378">Hydrolase</keyword>
<comment type="caution">
    <text evidence="4">The sequence shown here is derived from an EMBL/GenBank/DDBJ whole genome shotgun (WGS) entry which is preliminary data.</text>
</comment>
<keyword evidence="2" id="KW-1133">Transmembrane helix</keyword>
<proteinExistence type="predicted"/>
<keyword evidence="5" id="KW-1185">Reference proteome</keyword>
<protein>
    <recommendedName>
        <fullName evidence="3">Alpha/beta hydrolase fold-3 domain-containing protein</fullName>
    </recommendedName>
</protein>
<sequence>MSTNGVATPPPALLKLPWKNQQPIKGLYVLGRVLSLLLLVPSWSLYYLLAKKPRASWTVGQSVAVCALRWIVPLNAECGLSPDSVSKVNPPSEFKESSLIWMEPANEKLVRGLAKDERVRPVKVPGYVWPRGKGLDDDDAQEGFVALFIHGGGYMMGNGTENFGELDIARKLLNKNPSIKRLLSVEYRLVGDECHPAQLLDGLAAYSYLLRTAKVNPSRIILIGACSGGHLSMMLLRYLYEEKVLPLPAALMLFAPVLDMVTDFEIVQGLSTHRESASIDWLTTSHYANVRFLGHNSPDLLKSPAIASNRAPSGSYTGYPPTFVSIGDADLLLAEIEQLVKTMQDDRVDVVLDIQKDGVHHFLSIPFMPTDGAREDAIKKAVKWVGSLEKRVAS</sequence>
<evidence type="ECO:0000313" key="4">
    <source>
        <dbReference type="EMBL" id="KAL0069249.1"/>
    </source>
</evidence>
<feature type="transmembrane region" description="Helical" evidence="2">
    <location>
        <begin position="27"/>
        <end position="49"/>
    </location>
</feature>
<evidence type="ECO:0000259" key="3">
    <source>
        <dbReference type="Pfam" id="PF07859"/>
    </source>
</evidence>
<name>A0ABR3A8F9_9AGAR</name>
<feature type="domain" description="Alpha/beta hydrolase fold-3" evidence="3">
    <location>
        <begin position="147"/>
        <end position="363"/>
    </location>
</feature>
<dbReference type="InterPro" id="IPR013094">
    <property type="entry name" value="AB_hydrolase_3"/>
</dbReference>
<dbReference type="InterPro" id="IPR029058">
    <property type="entry name" value="AB_hydrolase_fold"/>
</dbReference>
<dbReference type="PANTHER" id="PTHR48081">
    <property type="entry name" value="AB HYDROLASE SUPERFAMILY PROTEIN C4A8.06C"/>
    <property type="match status" value="1"/>
</dbReference>
<gene>
    <name evidence="4" type="ORF">AAF712_003613</name>
</gene>
<dbReference type="Proteomes" id="UP001437256">
    <property type="component" value="Unassembled WGS sequence"/>
</dbReference>
<reference evidence="4 5" key="1">
    <citation type="submission" date="2024-05" db="EMBL/GenBank/DDBJ databases">
        <title>A draft genome resource for the thread blight pathogen Marasmius tenuissimus strain MS-2.</title>
        <authorList>
            <person name="Yulfo-Soto G.E."/>
            <person name="Baruah I.K."/>
            <person name="Amoako-Attah I."/>
            <person name="Bukari Y."/>
            <person name="Meinhardt L.W."/>
            <person name="Bailey B.A."/>
            <person name="Cohen S.P."/>
        </authorList>
    </citation>
    <scope>NUCLEOTIDE SEQUENCE [LARGE SCALE GENOMIC DNA]</scope>
    <source>
        <strain evidence="4 5">MS-2</strain>
    </source>
</reference>
<dbReference type="SUPFAM" id="SSF53474">
    <property type="entry name" value="alpha/beta-Hydrolases"/>
    <property type="match status" value="1"/>
</dbReference>
<dbReference type="InterPro" id="IPR050300">
    <property type="entry name" value="GDXG_lipolytic_enzyme"/>
</dbReference>
<organism evidence="4 5">
    <name type="scientific">Marasmius tenuissimus</name>
    <dbReference type="NCBI Taxonomy" id="585030"/>
    <lineage>
        <taxon>Eukaryota</taxon>
        <taxon>Fungi</taxon>
        <taxon>Dikarya</taxon>
        <taxon>Basidiomycota</taxon>
        <taxon>Agaricomycotina</taxon>
        <taxon>Agaricomycetes</taxon>
        <taxon>Agaricomycetidae</taxon>
        <taxon>Agaricales</taxon>
        <taxon>Marasmiineae</taxon>
        <taxon>Marasmiaceae</taxon>
        <taxon>Marasmius</taxon>
    </lineage>
</organism>
<dbReference type="Pfam" id="PF07859">
    <property type="entry name" value="Abhydrolase_3"/>
    <property type="match status" value="1"/>
</dbReference>
<dbReference type="Gene3D" id="3.40.50.1820">
    <property type="entry name" value="alpha/beta hydrolase"/>
    <property type="match status" value="1"/>
</dbReference>
<dbReference type="EMBL" id="JBBXMP010000013">
    <property type="protein sequence ID" value="KAL0069249.1"/>
    <property type="molecule type" value="Genomic_DNA"/>
</dbReference>
<accession>A0ABR3A8F9</accession>
<evidence type="ECO:0000313" key="5">
    <source>
        <dbReference type="Proteomes" id="UP001437256"/>
    </source>
</evidence>
<dbReference type="PANTHER" id="PTHR48081:SF8">
    <property type="entry name" value="ALPHA_BETA HYDROLASE FOLD-3 DOMAIN-CONTAINING PROTEIN-RELATED"/>
    <property type="match status" value="1"/>
</dbReference>